<dbReference type="AlphaFoldDB" id="A0AAD3DM67"/>
<accession>A0AAD3DM67</accession>
<protein>
    <recommendedName>
        <fullName evidence="3">DUF659 domain-containing protein</fullName>
    </recommendedName>
</protein>
<gene>
    <name evidence="1" type="ORF">Agub_g4172</name>
</gene>
<dbReference type="InterPro" id="IPR012337">
    <property type="entry name" value="RNaseH-like_sf"/>
</dbReference>
<organism evidence="1 2">
    <name type="scientific">Astrephomene gubernaculifera</name>
    <dbReference type="NCBI Taxonomy" id="47775"/>
    <lineage>
        <taxon>Eukaryota</taxon>
        <taxon>Viridiplantae</taxon>
        <taxon>Chlorophyta</taxon>
        <taxon>core chlorophytes</taxon>
        <taxon>Chlorophyceae</taxon>
        <taxon>CS clade</taxon>
        <taxon>Chlamydomonadales</taxon>
        <taxon>Astrephomenaceae</taxon>
        <taxon>Astrephomene</taxon>
    </lineage>
</organism>
<feature type="non-terminal residue" evidence="1">
    <location>
        <position position="152"/>
    </location>
</feature>
<dbReference type="Proteomes" id="UP001054857">
    <property type="component" value="Unassembled WGS sequence"/>
</dbReference>
<name>A0AAD3DM67_9CHLO</name>
<evidence type="ECO:0000313" key="1">
    <source>
        <dbReference type="EMBL" id="GFR43148.1"/>
    </source>
</evidence>
<keyword evidence="2" id="KW-1185">Reference proteome</keyword>
<proteinExistence type="predicted"/>
<reference evidence="1 2" key="1">
    <citation type="journal article" date="2021" name="Sci. Rep.">
        <title>Genome sequencing of the multicellular alga Astrephomene provides insights into convergent evolution of germ-soma differentiation.</title>
        <authorList>
            <person name="Yamashita S."/>
            <person name="Yamamoto K."/>
            <person name="Matsuzaki R."/>
            <person name="Suzuki S."/>
            <person name="Yamaguchi H."/>
            <person name="Hirooka S."/>
            <person name="Minakuchi Y."/>
            <person name="Miyagishima S."/>
            <person name="Kawachi M."/>
            <person name="Toyoda A."/>
            <person name="Nozaki H."/>
        </authorList>
    </citation>
    <scope>NUCLEOTIDE SEQUENCE [LARGE SCALE GENOMIC DNA]</scope>
    <source>
        <strain evidence="1 2">NIES-4017</strain>
    </source>
</reference>
<evidence type="ECO:0000313" key="2">
    <source>
        <dbReference type="Proteomes" id="UP001054857"/>
    </source>
</evidence>
<comment type="caution">
    <text evidence="1">The sequence shown here is derived from an EMBL/GenBank/DDBJ whole genome shotgun (WGS) entry which is preliminary data.</text>
</comment>
<sequence length="152" mass="16786">MFFFTNNIALHLIENPHLVRACAALGVTLPSRKKLATLYLEEAYNSVKAATVAWCRCAGNLAVLATDGWRSRLAASGTPLLNVIKLLPTRAIFCKVIPASGVVKDADWITETHIQLANDVFDGQPDNWVGFLMDNTKANRKAMVQLRQHNPK</sequence>
<dbReference type="EMBL" id="BMAR01000005">
    <property type="protein sequence ID" value="GFR43148.1"/>
    <property type="molecule type" value="Genomic_DNA"/>
</dbReference>
<dbReference type="SUPFAM" id="SSF53098">
    <property type="entry name" value="Ribonuclease H-like"/>
    <property type="match status" value="1"/>
</dbReference>
<evidence type="ECO:0008006" key="3">
    <source>
        <dbReference type="Google" id="ProtNLM"/>
    </source>
</evidence>